<feature type="binding site" evidence="9">
    <location>
        <begin position="89"/>
        <end position="91"/>
    </location>
    <ligand>
        <name>ATP</name>
        <dbReference type="ChEBI" id="CHEBI:30616"/>
    </ligand>
</feature>
<feature type="site" description="Transition state stabilizer" evidence="9">
    <location>
        <position position="18"/>
    </location>
</feature>
<dbReference type="HAMAP" id="MF_00151">
    <property type="entry name" value="PPAT_bact"/>
    <property type="match status" value="1"/>
</dbReference>
<keyword evidence="7 9" id="KW-0173">Coenzyme A biosynthesis</keyword>
<comment type="catalytic activity">
    <reaction evidence="8 9">
        <text>(R)-4'-phosphopantetheine + ATP + H(+) = 3'-dephospho-CoA + diphosphate</text>
        <dbReference type="Rhea" id="RHEA:19801"/>
        <dbReference type="ChEBI" id="CHEBI:15378"/>
        <dbReference type="ChEBI" id="CHEBI:30616"/>
        <dbReference type="ChEBI" id="CHEBI:33019"/>
        <dbReference type="ChEBI" id="CHEBI:57328"/>
        <dbReference type="ChEBI" id="CHEBI:61723"/>
        <dbReference type="EC" id="2.7.7.3"/>
    </reaction>
</comment>
<feature type="binding site" evidence="9">
    <location>
        <begin position="124"/>
        <end position="130"/>
    </location>
    <ligand>
        <name>ATP</name>
        <dbReference type="ChEBI" id="CHEBI:30616"/>
    </ligand>
</feature>
<dbReference type="InterPro" id="IPR014729">
    <property type="entry name" value="Rossmann-like_a/b/a_fold"/>
</dbReference>
<gene>
    <name evidence="9" type="primary">coaD</name>
    <name evidence="11" type="ORF">FC56_GL000024</name>
</gene>
<dbReference type="SUPFAM" id="SSF52374">
    <property type="entry name" value="Nucleotidylyl transferase"/>
    <property type="match status" value="1"/>
</dbReference>
<feature type="domain" description="Cytidyltransferase-like" evidence="10">
    <location>
        <begin position="6"/>
        <end position="134"/>
    </location>
</feature>
<dbReference type="PANTHER" id="PTHR21342">
    <property type="entry name" value="PHOSPHOPANTETHEINE ADENYLYLTRANSFERASE"/>
    <property type="match status" value="1"/>
</dbReference>
<dbReference type="GO" id="GO:0005524">
    <property type="term" value="F:ATP binding"/>
    <property type="evidence" value="ECO:0007669"/>
    <property type="project" value="UniProtKB-KW"/>
</dbReference>
<evidence type="ECO:0000256" key="3">
    <source>
        <dbReference type="ARBA" id="ARBA00022695"/>
    </source>
</evidence>
<dbReference type="Pfam" id="PF01467">
    <property type="entry name" value="CTP_transf_like"/>
    <property type="match status" value="1"/>
</dbReference>
<dbReference type="RefSeq" id="WP_225425405.1">
    <property type="nucleotide sequence ID" value="NZ_AYZR01000007.1"/>
</dbReference>
<keyword evidence="12" id="KW-1185">Reference proteome</keyword>
<accession>A0A0R2D1S9</accession>
<evidence type="ECO:0000313" key="12">
    <source>
        <dbReference type="Proteomes" id="UP000051256"/>
    </source>
</evidence>
<name>A0A0R2D1S9_9LACO</name>
<evidence type="ECO:0000256" key="2">
    <source>
        <dbReference type="ARBA" id="ARBA00022679"/>
    </source>
</evidence>
<dbReference type="Proteomes" id="UP000051256">
    <property type="component" value="Unassembled WGS sequence"/>
</dbReference>
<organism evidence="11 12">
    <name type="scientific">Lentilactobacillus senioris DSM 24302 = JCM 17472</name>
    <dbReference type="NCBI Taxonomy" id="1423802"/>
    <lineage>
        <taxon>Bacteria</taxon>
        <taxon>Bacillati</taxon>
        <taxon>Bacillota</taxon>
        <taxon>Bacilli</taxon>
        <taxon>Lactobacillales</taxon>
        <taxon>Lactobacillaceae</taxon>
        <taxon>Lentilactobacillus</taxon>
    </lineage>
</organism>
<keyword evidence="3 9" id="KW-0548">Nucleotidyltransferase</keyword>
<dbReference type="Gene3D" id="3.40.50.620">
    <property type="entry name" value="HUPs"/>
    <property type="match status" value="1"/>
</dbReference>
<dbReference type="GO" id="GO:0015937">
    <property type="term" value="P:coenzyme A biosynthetic process"/>
    <property type="evidence" value="ECO:0007669"/>
    <property type="project" value="UniProtKB-UniRule"/>
</dbReference>
<reference evidence="11 12" key="1">
    <citation type="journal article" date="2015" name="Genome Announc.">
        <title>Expanding the biotechnology potential of lactobacilli through comparative genomics of 213 strains and associated genera.</title>
        <authorList>
            <person name="Sun Z."/>
            <person name="Harris H.M."/>
            <person name="McCann A."/>
            <person name="Guo C."/>
            <person name="Argimon S."/>
            <person name="Zhang W."/>
            <person name="Yang X."/>
            <person name="Jeffery I.B."/>
            <person name="Cooney J.C."/>
            <person name="Kagawa T.F."/>
            <person name="Liu W."/>
            <person name="Song Y."/>
            <person name="Salvetti E."/>
            <person name="Wrobel A."/>
            <person name="Rasinkangas P."/>
            <person name="Parkhill J."/>
            <person name="Rea M.C."/>
            <person name="O'Sullivan O."/>
            <person name="Ritari J."/>
            <person name="Douillard F.P."/>
            <person name="Paul Ross R."/>
            <person name="Yang R."/>
            <person name="Briner A.E."/>
            <person name="Felis G.E."/>
            <person name="de Vos W.M."/>
            <person name="Barrangou R."/>
            <person name="Klaenhammer T.R."/>
            <person name="Caufield P.W."/>
            <person name="Cui Y."/>
            <person name="Zhang H."/>
            <person name="O'Toole P.W."/>
        </authorList>
    </citation>
    <scope>NUCLEOTIDE SEQUENCE [LARGE SCALE GENOMIC DNA]</scope>
    <source>
        <strain evidence="11 12">DSM 24302</strain>
    </source>
</reference>
<feature type="binding site" evidence="9">
    <location>
        <position position="74"/>
    </location>
    <ligand>
        <name>substrate</name>
    </ligand>
</feature>
<comment type="subunit">
    <text evidence="9">Homohexamer.</text>
</comment>
<evidence type="ECO:0000259" key="10">
    <source>
        <dbReference type="Pfam" id="PF01467"/>
    </source>
</evidence>
<comment type="function">
    <text evidence="9">Reversibly transfers an adenylyl group from ATP to 4'-phosphopantetheine, yielding dephospho-CoA (dPCoA) and pyrophosphate.</text>
</comment>
<dbReference type="PRINTS" id="PR01020">
    <property type="entry name" value="LPSBIOSNTHSS"/>
</dbReference>
<proteinExistence type="inferred from homology"/>
<evidence type="ECO:0000256" key="6">
    <source>
        <dbReference type="ARBA" id="ARBA00022842"/>
    </source>
</evidence>
<dbReference type="GO" id="GO:0005737">
    <property type="term" value="C:cytoplasm"/>
    <property type="evidence" value="ECO:0007669"/>
    <property type="project" value="UniProtKB-SubCell"/>
</dbReference>
<sequence>MMKNAVYAGSFDPITLGHIEVIEKSHKLFDHLYVVIAQNTQKKGLFTVAERQRQIATAVARFENVSVVVSDRLTVQAAQELQAQYLIRGVRGNVDLESEMAIAELNSTLDESIQTLFIPASSQTRAISSSMIKEIASFGGDVTQFVPQNVVQDFKRKFEEQE</sequence>
<feature type="binding site" evidence="9">
    <location>
        <position position="10"/>
    </location>
    <ligand>
        <name>substrate</name>
    </ligand>
</feature>
<evidence type="ECO:0000313" key="11">
    <source>
        <dbReference type="EMBL" id="KRM94044.1"/>
    </source>
</evidence>
<evidence type="ECO:0000256" key="8">
    <source>
        <dbReference type="ARBA" id="ARBA00029346"/>
    </source>
</evidence>
<feature type="binding site" evidence="9">
    <location>
        <begin position="10"/>
        <end position="11"/>
    </location>
    <ligand>
        <name>ATP</name>
        <dbReference type="ChEBI" id="CHEBI:30616"/>
    </ligand>
</feature>
<evidence type="ECO:0000256" key="4">
    <source>
        <dbReference type="ARBA" id="ARBA00022741"/>
    </source>
</evidence>
<dbReference type="NCBIfam" id="TIGR01510">
    <property type="entry name" value="coaD_prev_kdtB"/>
    <property type="match status" value="1"/>
</dbReference>
<evidence type="ECO:0000256" key="1">
    <source>
        <dbReference type="ARBA" id="ARBA00022490"/>
    </source>
</evidence>
<comment type="pathway">
    <text evidence="9">Cofactor biosynthesis; coenzyme A biosynthesis; CoA from (R)-pantothenate: step 4/5.</text>
</comment>
<evidence type="ECO:0000256" key="9">
    <source>
        <dbReference type="HAMAP-Rule" id="MF_00151"/>
    </source>
</evidence>
<keyword evidence="1 9" id="KW-0963">Cytoplasm</keyword>
<feature type="binding site" evidence="9">
    <location>
        <position position="99"/>
    </location>
    <ligand>
        <name>ATP</name>
        <dbReference type="ChEBI" id="CHEBI:30616"/>
    </ligand>
</feature>
<comment type="similarity">
    <text evidence="9">Belongs to the bacterial CoaD family.</text>
</comment>
<dbReference type="EC" id="2.7.7.3" evidence="9"/>
<keyword evidence="6 9" id="KW-0460">Magnesium</keyword>
<dbReference type="AlphaFoldDB" id="A0A0R2D1S9"/>
<feature type="binding site" evidence="9">
    <location>
        <position position="18"/>
    </location>
    <ligand>
        <name>ATP</name>
        <dbReference type="ChEBI" id="CHEBI:30616"/>
    </ligand>
</feature>
<dbReference type="CDD" id="cd02163">
    <property type="entry name" value="PPAT"/>
    <property type="match status" value="1"/>
</dbReference>
<keyword evidence="2 9" id="KW-0808">Transferase</keyword>
<dbReference type="PANTHER" id="PTHR21342:SF1">
    <property type="entry name" value="PHOSPHOPANTETHEINE ADENYLYLTRANSFERASE"/>
    <property type="match status" value="1"/>
</dbReference>
<dbReference type="GO" id="GO:0004595">
    <property type="term" value="F:pantetheine-phosphate adenylyltransferase activity"/>
    <property type="evidence" value="ECO:0007669"/>
    <property type="project" value="UniProtKB-UniRule"/>
</dbReference>
<comment type="subcellular location">
    <subcellularLocation>
        <location evidence="9">Cytoplasm</location>
    </subcellularLocation>
</comment>
<keyword evidence="5 9" id="KW-0067">ATP-binding</keyword>
<dbReference type="EMBL" id="AYZR01000007">
    <property type="protein sequence ID" value="KRM94044.1"/>
    <property type="molecule type" value="Genomic_DNA"/>
</dbReference>
<feature type="binding site" evidence="9">
    <location>
        <position position="88"/>
    </location>
    <ligand>
        <name>substrate</name>
    </ligand>
</feature>
<dbReference type="UniPathway" id="UPA00241">
    <property type="reaction ID" value="UER00355"/>
</dbReference>
<comment type="cofactor">
    <cofactor evidence="9">
        <name>Mg(2+)</name>
        <dbReference type="ChEBI" id="CHEBI:18420"/>
    </cofactor>
</comment>
<dbReference type="NCBIfam" id="TIGR00125">
    <property type="entry name" value="cyt_tran_rel"/>
    <property type="match status" value="1"/>
</dbReference>
<protein>
    <recommendedName>
        <fullName evidence="9">Phosphopantetheine adenylyltransferase</fullName>
        <ecNumber evidence="9">2.7.7.3</ecNumber>
    </recommendedName>
    <alternativeName>
        <fullName evidence="9">Dephospho-CoA pyrophosphorylase</fullName>
    </alternativeName>
    <alternativeName>
        <fullName evidence="9">Pantetheine-phosphate adenylyltransferase</fullName>
        <shortName evidence="9">PPAT</shortName>
    </alternativeName>
</protein>
<evidence type="ECO:0000256" key="5">
    <source>
        <dbReference type="ARBA" id="ARBA00022840"/>
    </source>
</evidence>
<feature type="binding site" evidence="9">
    <location>
        <position position="42"/>
    </location>
    <ligand>
        <name>substrate</name>
    </ligand>
</feature>
<comment type="caution">
    <text evidence="11">The sequence shown here is derived from an EMBL/GenBank/DDBJ whole genome shotgun (WGS) entry which is preliminary data.</text>
</comment>
<evidence type="ECO:0000256" key="7">
    <source>
        <dbReference type="ARBA" id="ARBA00022993"/>
    </source>
</evidence>
<dbReference type="PATRIC" id="fig|1423802.4.peg.25"/>
<dbReference type="InterPro" id="IPR004821">
    <property type="entry name" value="Cyt_trans-like"/>
</dbReference>
<keyword evidence="4 9" id="KW-0547">Nucleotide-binding</keyword>
<dbReference type="InterPro" id="IPR001980">
    <property type="entry name" value="PPAT"/>
</dbReference>
<dbReference type="STRING" id="1423802.FC56_GL000024"/>